<feature type="region of interest" description="Disordered" evidence="1">
    <location>
        <begin position="38"/>
        <end position="83"/>
    </location>
</feature>
<sequence>MASGLIRPHPSFPSTRSSSSANDDKVAHFLFQNNIKCSSTTSSTTTTTTMIRSPNSLANNTPIRTIKSANNNNNNNNNSPSLAIKSPYLHQQQVLPPSSLSLSSSHWPTSKSPGVTPVSTNTPNKSNTMNQLSPTNTSNHNHQHHHPTYTINTPDSPVNFRRQYSLNVNQRGGHQNHYHHHNNNNSSSGANTSRLQLDLRSQKNSPVYQQQSASTDLIDKHSLSPRPRPKDCKNFFSIFS</sequence>
<feature type="compositionally biased region" description="Polar residues" evidence="1">
    <location>
        <begin position="117"/>
        <end position="132"/>
    </location>
</feature>
<name>A0A1Y3B668_EURMA</name>
<evidence type="ECO:0000313" key="3">
    <source>
        <dbReference type="Proteomes" id="UP000194236"/>
    </source>
</evidence>
<feature type="region of interest" description="Disordered" evidence="1">
    <location>
        <begin position="171"/>
        <end position="230"/>
    </location>
</feature>
<protein>
    <submittedName>
        <fullName evidence="2">Uncharacterized protein</fullName>
    </submittedName>
</protein>
<gene>
    <name evidence="2" type="ORF">BLA29_008193</name>
</gene>
<feature type="compositionally biased region" description="Basic and acidic residues" evidence="1">
    <location>
        <begin position="217"/>
        <end position="230"/>
    </location>
</feature>
<evidence type="ECO:0000256" key="1">
    <source>
        <dbReference type="SAM" id="MobiDB-lite"/>
    </source>
</evidence>
<organism evidence="2 3">
    <name type="scientific">Euroglyphus maynei</name>
    <name type="common">Mayne's house dust mite</name>
    <dbReference type="NCBI Taxonomy" id="6958"/>
    <lineage>
        <taxon>Eukaryota</taxon>
        <taxon>Metazoa</taxon>
        <taxon>Ecdysozoa</taxon>
        <taxon>Arthropoda</taxon>
        <taxon>Chelicerata</taxon>
        <taxon>Arachnida</taxon>
        <taxon>Acari</taxon>
        <taxon>Acariformes</taxon>
        <taxon>Sarcoptiformes</taxon>
        <taxon>Astigmata</taxon>
        <taxon>Psoroptidia</taxon>
        <taxon>Analgoidea</taxon>
        <taxon>Pyroglyphidae</taxon>
        <taxon>Pyroglyphinae</taxon>
        <taxon>Euroglyphus</taxon>
    </lineage>
</organism>
<accession>A0A1Y3B668</accession>
<feature type="compositionally biased region" description="Low complexity" evidence="1">
    <location>
        <begin position="8"/>
        <end position="20"/>
    </location>
</feature>
<comment type="caution">
    <text evidence="2">The sequence shown here is derived from an EMBL/GenBank/DDBJ whole genome shotgun (WGS) entry which is preliminary data.</text>
</comment>
<reference evidence="2 3" key="1">
    <citation type="submission" date="2017-03" db="EMBL/GenBank/DDBJ databases">
        <title>Genome Survey of Euroglyphus maynei.</title>
        <authorList>
            <person name="Arlian L.G."/>
            <person name="Morgan M.S."/>
            <person name="Rider S.D."/>
        </authorList>
    </citation>
    <scope>NUCLEOTIDE SEQUENCE [LARGE SCALE GENOMIC DNA]</scope>
    <source>
        <strain evidence="2">Arlian Lab</strain>
        <tissue evidence="2">Whole body</tissue>
    </source>
</reference>
<feature type="region of interest" description="Disordered" evidence="1">
    <location>
        <begin position="95"/>
        <end position="159"/>
    </location>
</feature>
<feature type="compositionally biased region" description="Polar residues" evidence="1">
    <location>
        <begin position="50"/>
        <end position="69"/>
    </location>
</feature>
<feature type="region of interest" description="Disordered" evidence="1">
    <location>
        <begin position="1"/>
        <end position="21"/>
    </location>
</feature>
<proteinExistence type="predicted"/>
<feature type="compositionally biased region" description="Polar residues" evidence="1">
    <location>
        <begin position="202"/>
        <end position="215"/>
    </location>
</feature>
<feature type="compositionally biased region" description="Polar residues" evidence="1">
    <location>
        <begin position="149"/>
        <end position="159"/>
    </location>
</feature>
<keyword evidence="3" id="KW-1185">Reference proteome</keyword>
<dbReference type="AlphaFoldDB" id="A0A1Y3B668"/>
<feature type="compositionally biased region" description="Low complexity" evidence="1">
    <location>
        <begin position="95"/>
        <end position="113"/>
    </location>
</feature>
<feature type="compositionally biased region" description="Low complexity" evidence="1">
    <location>
        <begin position="38"/>
        <end position="49"/>
    </location>
</feature>
<evidence type="ECO:0000313" key="2">
    <source>
        <dbReference type="EMBL" id="OTF75564.1"/>
    </source>
</evidence>
<dbReference type="EMBL" id="MUJZ01041308">
    <property type="protein sequence ID" value="OTF75564.1"/>
    <property type="molecule type" value="Genomic_DNA"/>
</dbReference>
<dbReference type="Proteomes" id="UP000194236">
    <property type="component" value="Unassembled WGS sequence"/>
</dbReference>